<organism evidence="1 2">
    <name type="scientific">Agromyces aureus</name>
    <dbReference type="NCBI Taxonomy" id="453304"/>
    <lineage>
        <taxon>Bacteria</taxon>
        <taxon>Bacillati</taxon>
        <taxon>Actinomycetota</taxon>
        <taxon>Actinomycetes</taxon>
        <taxon>Micrococcales</taxon>
        <taxon>Microbacteriaceae</taxon>
        <taxon>Agromyces</taxon>
    </lineage>
</organism>
<evidence type="ECO:0000313" key="1">
    <source>
        <dbReference type="EMBL" id="ANJ25705.1"/>
    </source>
</evidence>
<reference evidence="1 2" key="1">
    <citation type="journal article" date="2016" name="Int. J. Syst. Evol. Microbiol.">
        <title>Agromyces aureus sp. nov., isolated from the rhizosphere of Salix caprea L. grown in a heavy-metal-contaminated soil.</title>
        <authorList>
            <person name="Corretto E."/>
            <person name="Antonielli L."/>
            <person name="Sessitsch A."/>
            <person name="Compant S."/>
            <person name="Gorfer M."/>
            <person name="Kuffner M."/>
            <person name="Brader G."/>
        </authorList>
    </citation>
    <scope>NUCLEOTIDE SEQUENCE [LARGE SCALE GENOMIC DNA]</scope>
    <source>
        <strain evidence="1 2">AR33</strain>
    </source>
</reference>
<reference evidence="2" key="2">
    <citation type="submission" date="2016-01" db="EMBL/GenBank/DDBJ databases">
        <title>Complete genome sequence of Agromyces aureus AR33T and comparison with related organisms.</title>
        <authorList>
            <person name="Corretto E."/>
            <person name="Antonielli L."/>
            <person name="Sessitsch A."/>
            <person name="Brader G."/>
        </authorList>
    </citation>
    <scope>NUCLEOTIDE SEQUENCE [LARGE SCALE GENOMIC DNA]</scope>
    <source>
        <strain evidence="2">AR33</strain>
    </source>
</reference>
<evidence type="ECO:0008006" key="3">
    <source>
        <dbReference type="Google" id="ProtNLM"/>
    </source>
</evidence>
<dbReference type="Pfam" id="PF06841">
    <property type="entry name" value="Phage_T4_gp19"/>
    <property type="match status" value="1"/>
</dbReference>
<dbReference type="AlphaFoldDB" id="A0A191WBS0"/>
<dbReference type="KEGG" id="agy:ATC03_01935"/>
<dbReference type="EMBL" id="CP013979">
    <property type="protein sequence ID" value="ANJ25705.1"/>
    <property type="molecule type" value="Genomic_DNA"/>
</dbReference>
<dbReference type="RefSeq" id="WP_067872477.1">
    <property type="nucleotide sequence ID" value="NZ_CP013979.1"/>
</dbReference>
<accession>A0A191WBS0</accession>
<protein>
    <recommendedName>
        <fullName evidence="3">Phage tail protein</fullName>
    </recommendedName>
</protein>
<gene>
    <name evidence="1" type="ORF">ATC03_01935</name>
</gene>
<dbReference type="Proteomes" id="UP000078437">
    <property type="component" value="Chromosome"/>
</dbReference>
<dbReference type="PANTHER" id="PTHR38009">
    <property type="entry name" value="CONSERVED HYPOTHETICAL PHAGE TAIL PROTEIN"/>
    <property type="match status" value="1"/>
</dbReference>
<sequence>MALADPFDSSPAYAFKVTIDGIELPKVTEVSGLKNEVDKIELKQQLADGKYVARQLIGRAKTGEFTVTRGLTDSKTISDWLGVVMKGDVAGARKTASVELLDYAGATIKKYEFRNCWVRSVEVNSLKAGATEQATEKFTVCFDESEVK</sequence>
<dbReference type="NCBIfam" id="TIGR02241">
    <property type="entry name" value="conserved hypothetical phage tail region protein"/>
    <property type="match status" value="1"/>
</dbReference>
<evidence type="ECO:0000313" key="2">
    <source>
        <dbReference type="Proteomes" id="UP000078437"/>
    </source>
</evidence>
<keyword evidence="2" id="KW-1185">Reference proteome</keyword>
<dbReference type="GO" id="GO:0005198">
    <property type="term" value="F:structural molecule activity"/>
    <property type="evidence" value="ECO:0007669"/>
    <property type="project" value="InterPro"/>
</dbReference>
<dbReference type="OrthoDB" id="3470895at2"/>
<dbReference type="STRING" id="453304.ATC03_01935"/>
<dbReference type="InterPro" id="IPR010667">
    <property type="entry name" value="Phage_T4_Gp19"/>
</dbReference>
<dbReference type="PANTHER" id="PTHR38009:SF1">
    <property type="entry name" value="CONSERVED HYPOTHETICAL PHAGE TAIL PROTEIN"/>
    <property type="match status" value="1"/>
</dbReference>
<proteinExistence type="predicted"/>
<dbReference type="InterPro" id="IPR011747">
    <property type="entry name" value="CHP02241"/>
</dbReference>
<name>A0A191WBS0_9MICO</name>